<name>A0A854Q384_CRYNE</name>
<accession>A0A854Q384</accession>
<protein>
    <submittedName>
        <fullName evidence="1">Uncharacterized protein</fullName>
    </submittedName>
</protein>
<dbReference type="Proteomes" id="UP000199727">
    <property type="component" value="Unassembled WGS sequence"/>
</dbReference>
<evidence type="ECO:0000313" key="2">
    <source>
        <dbReference type="Proteomes" id="UP000199727"/>
    </source>
</evidence>
<reference evidence="1 2" key="1">
    <citation type="submission" date="2017-06" db="EMBL/GenBank/DDBJ databases">
        <title>Global population genomics of the pathogenic fungus Cryptococcus neoformans var. grubii.</title>
        <authorList>
            <person name="Cuomo C."/>
            <person name="Litvintseva A."/>
            <person name="Chen Y."/>
            <person name="Young S."/>
            <person name="Zeng Q."/>
            <person name="Chapman S."/>
            <person name="Gujja S."/>
            <person name="Saif S."/>
            <person name="Birren B."/>
        </authorList>
    </citation>
    <scope>NUCLEOTIDE SEQUENCE [LARGE SCALE GENOMIC DNA]</scope>
    <source>
        <strain evidence="1 2">Tu259-1</strain>
    </source>
</reference>
<organism evidence="1 2">
    <name type="scientific">Cryptococcus neoformans Tu259-1</name>
    <dbReference type="NCBI Taxonomy" id="1230072"/>
    <lineage>
        <taxon>Eukaryota</taxon>
        <taxon>Fungi</taxon>
        <taxon>Dikarya</taxon>
        <taxon>Basidiomycota</taxon>
        <taxon>Agaricomycotina</taxon>
        <taxon>Tremellomycetes</taxon>
        <taxon>Tremellales</taxon>
        <taxon>Cryptococcaceae</taxon>
        <taxon>Cryptococcus</taxon>
        <taxon>Cryptococcus neoformans species complex</taxon>
    </lineage>
</organism>
<gene>
    <name evidence="1" type="ORF">C361_06600</name>
</gene>
<evidence type="ECO:0000313" key="1">
    <source>
        <dbReference type="EMBL" id="OXG11495.1"/>
    </source>
</evidence>
<proteinExistence type="predicted"/>
<dbReference type="AlphaFoldDB" id="A0A854Q384"/>
<dbReference type="EMBL" id="AMKT01000098">
    <property type="protein sequence ID" value="OXG11495.1"/>
    <property type="molecule type" value="Genomic_DNA"/>
</dbReference>
<sequence length="469" mass="52384">MFITNITLKDVLEAQARRYSDEAHRILRRPPKKRVPFRNTGLWITIPKTHNPRFVQMRKQGAGDPTLHFGAPHHPVHWKCQVCERGGGGSTAAVKSSSSSKSYHNYYTTTTEPLPEDEQVEEEEQVQIVYPIVPRPLPPGDKKVRPSKTPHMTVAMAVAMGAAGYRRLSERDYFGTRATWLSEKGYCDASGHAVATSARCEARRIYNDSLELEATTPLPAAIKPSSSHQLVPRAFSPTNQSPYEIIVLKDHSPSSESTWYSSNMSVSVGSRPGQAGDEDEEDDLYEWNAVNHDVRDDQEWEHFKARMHIQQMDRDVVRRRLGRRGGRDEWVESGYQVGGGGRFGDGYGIGSDSTISEWRRSSSDTSLSPWSRSPSLLHPLMTCSVDDLVHPEDSVSRCGSPTDLYTLDTLDSPYIPLRPAVPRGSPGARQGTEGSLPTVDFHEVMEEVMDSIWASEGVRWVYAVSTESV</sequence>
<comment type="caution">
    <text evidence="1">The sequence shown here is derived from an EMBL/GenBank/DDBJ whole genome shotgun (WGS) entry which is preliminary data.</text>
</comment>